<evidence type="ECO:0000256" key="7">
    <source>
        <dbReference type="SAM" id="Phobius"/>
    </source>
</evidence>
<evidence type="ECO:0000256" key="2">
    <source>
        <dbReference type="ARBA" id="ARBA00022448"/>
    </source>
</evidence>
<dbReference type="PANTHER" id="PTHR23513">
    <property type="entry name" value="INTEGRAL MEMBRANE EFFLUX PROTEIN-RELATED"/>
    <property type="match status" value="1"/>
</dbReference>
<reference evidence="9 10" key="1">
    <citation type="submission" date="2024-09" db="EMBL/GenBank/DDBJ databases">
        <authorList>
            <person name="Sun Q."/>
            <person name="Mori K."/>
        </authorList>
    </citation>
    <scope>NUCLEOTIDE SEQUENCE [LARGE SCALE GENOMIC DNA]</scope>
    <source>
        <strain evidence="9 10">JCM 12763</strain>
    </source>
</reference>
<evidence type="ECO:0000256" key="1">
    <source>
        <dbReference type="ARBA" id="ARBA00004651"/>
    </source>
</evidence>
<feature type="transmembrane region" description="Helical" evidence="7">
    <location>
        <begin position="21"/>
        <end position="43"/>
    </location>
</feature>
<keyword evidence="10" id="KW-1185">Reference proteome</keyword>
<evidence type="ECO:0000313" key="9">
    <source>
        <dbReference type="EMBL" id="MFB9732415.1"/>
    </source>
</evidence>
<keyword evidence="2" id="KW-0813">Transport</keyword>
<dbReference type="Proteomes" id="UP001589613">
    <property type="component" value="Unassembled WGS sequence"/>
</dbReference>
<feature type="transmembrane region" description="Helical" evidence="7">
    <location>
        <begin position="294"/>
        <end position="315"/>
    </location>
</feature>
<evidence type="ECO:0000256" key="4">
    <source>
        <dbReference type="ARBA" id="ARBA00022692"/>
    </source>
</evidence>
<feature type="transmembrane region" description="Helical" evidence="7">
    <location>
        <begin position="55"/>
        <end position="76"/>
    </location>
</feature>
<evidence type="ECO:0000256" key="5">
    <source>
        <dbReference type="ARBA" id="ARBA00022989"/>
    </source>
</evidence>
<feature type="transmembrane region" description="Helical" evidence="7">
    <location>
        <begin position="359"/>
        <end position="377"/>
    </location>
</feature>
<accession>A0ABV5V3N9</accession>
<dbReference type="InterPro" id="IPR020846">
    <property type="entry name" value="MFS_dom"/>
</dbReference>
<sequence length="433" mass="45380">MTIPAYAPRRSLWHHHDFRQLWLGDTVSVFGAQFVGLAMPLMAVQVLGADAFQMGLLAALESLAFLLISLPAGAWVDRWRKRLVIVLGDLLRAALLLTLPLAWLLDALTMGQLYGVAFTVGCISVFFDVANQSYLPQIVDGDQIGEGNGKLQASQQTAGVVGPAAAAGLVRLVGSPLTIAVTAVCMALSALFVSRIRHREEPSDPATRRPLVTEVREGMAFVLGHPLLRRVVSCTGLSNLASSAVFGLFVLYAVRTLGLAETTLGLVLSVGAVGGLLGAVSSGRFARLVGEGRAIPVAAVVSGLAMLSTPLASVLPPVPTLLVGGFVTSWGVVVYNIAQVSFRQRLCPRPLLGRMNASVRFLVWGPMPVGAFAGGLLGRELGVVPTLWIFASVAVLAALPVLLSPLLGMRTLPRELDALAEGGPGAAADGPRP</sequence>
<feature type="domain" description="Major facilitator superfamily (MFS) profile" evidence="8">
    <location>
        <begin position="227"/>
        <end position="433"/>
    </location>
</feature>
<feature type="transmembrane region" description="Helical" evidence="7">
    <location>
        <begin position="264"/>
        <end position="282"/>
    </location>
</feature>
<feature type="transmembrane region" description="Helical" evidence="7">
    <location>
        <begin position="173"/>
        <end position="193"/>
    </location>
</feature>
<feature type="transmembrane region" description="Helical" evidence="7">
    <location>
        <begin position="83"/>
        <end position="105"/>
    </location>
</feature>
<keyword evidence="4 7" id="KW-0812">Transmembrane</keyword>
<dbReference type="SUPFAM" id="SSF103473">
    <property type="entry name" value="MFS general substrate transporter"/>
    <property type="match status" value="1"/>
</dbReference>
<evidence type="ECO:0000256" key="6">
    <source>
        <dbReference type="ARBA" id="ARBA00023136"/>
    </source>
</evidence>
<evidence type="ECO:0000313" key="10">
    <source>
        <dbReference type="Proteomes" id="UP001589613"/>
    </source>
</evidence>
<evidence type="ECO:0000259" key="8">
    <source>
        <dbReference type="PROSITE" id="PS50850"/>
    </source>
</evidence>
<dbReference type="EMBL" id="JBHMAX010000019">
    <property type="protein sequence ID" value="MFB9732415.1"/>
    <property type="molecule type" value="Genomic_DNA"/>
</dbReference>
<feature type="transmembrane region" description="Helical" evidence="7">
    <location>
        <begin position="321"/>
        <end position="338"/>
    </location>
</feature>
<protein>
    <submittedName>
        <fullName evidence="9">MFS transporter</fullName>
    </submittedName>
</protein>
<dbReference type="Gene3D" id="1.20.1250.20">
    <property type="entry name" value="MFS general substrate transporter like domains"/>
    <property type="match status" value="1"/>
</dbReference>
<keyword evidence="6 7" id="KW-0472">Membrane</keyword>
<dbReference type="PROSITE" id="PS50850">
    <property type="entry name" value="MFS"/>
    <property type="match status" value="1"/>
</dbReference>
<dbReference type="Pfam" id="PF05977">
    <property type="entry name" value="MFS_3"/>
    <property type="match status" value="1"/>
</dbReference>
<organism evidence="9 10">
    <name type="scientific">Ornithinimicrobium kibberense</name>
    <dbReference type="NCBI Taxonomy" id="282060"/>
    <lineage>
        <taxon>Bacteria</taxon>
        <taxon>Bacillati</taxon>
        <taxon>Actinomycetota</taxon>
        <taxon>Actinomycetes</taxon>
        <taxon>Micrococcales</taxon>
        <taxon>Ornithinimicrobiaceae</taxon>
        <taxon>Ornithinimicrobium</taxon>
    </lineage>
</organism>
<dbReference type="CDD" id="cd06173">
    <property type="entry name" value="MFS_MefA_like"/>
    <property type="match status" value="1"/>
</dbReference>
<proteinExistence type="predicted"/>
<feature type="transmembrane region" description="Helical" evidence="7">
    <location>
        <begin position="383"/>
        <end position="407"/>
    </location>
</feature>
<dbReference type="InterPro" id="IPR010290">
    <property type="entry name" value="TM_effector"/>
</dbReference>
<comment type="caution">
    <text evidence="9">The sequence shown here is derived from an EMBL/GenBank/DDBJ whole genome shotgun (WGS) entry which is preliminary data.</text>
</comment>
<evidence type="ECO:0000256" key="3">
    <source>
        <dbReference type="ARBA" id="ARBA00022475"/>
    </source>
</evidence>
<dbReference type="PANTHER" id="PTHR23513:SF6">
    <property type="entry name" value="MAJOR FACILITATOR SUPERFAMILY ASSOCIATED DOMAIN-CONTAINING PROTEIN"/>
    <property type="match status" value="1"/>
</dbReference>
<gene>
    <name evidence="9" type="ORF">ACFFN0_10205</name>
</gene>
<dbReference type="RefSeq" id="WP_337678387.1">
    <property type="nucleotide sequence ID" value="NZ_JBHMAX010000019.1"/>
</dbReference>
<name>A0ABV5V3N9_9MICO</name>
<keyword evidence="3" id="KW-1003">Cell membrane</keyword>
<dbReference type="InterPro" id="IPR036259">
    <property type="entry name" value="MFS_trans_sf"/>
</dbReference>
<keyword evidence="5 7" id="KW-1133">Transmembrane helix</keyword>
<feature type="transmembrane region" description="Helical" evidence="7">
    <location>
        <begin position="231"/>
        <end position="252"/>
    </location>
</feature>
<comment type="subcellular location">
    <subcellularLocation>
        <location evidence="1">Cell membrane</location>
        <topology evidence="1">Multi-pass membrane protein</topology>
    </subcellularLocation>
</comment>